<evidence type="ECO:0000313" key="3">
    <source>
        <dbReference type="Proteomes" id="UP000021816"/>
    </source>
</evidence>
<dbReference type="EMBL" id="JEMX01000189">
    <property type="protein sequence ID" value="EXI72617.1"/>
    <property type="molecule type" value="Genomic_DNA"/>
</dbReference>
<evidence type="ECO:0000313" key="2">
    <source>
        <dbReference type="EMBL" id="EXI72617.1"/>
    </source>
</evidence>
<sequence length="101" mass="10858">MTMVKRAGIIAPRNILPTEFWVVAANMIIGILGGIRIPSAPPAMITPRASCRLYPRSSIGFSAILPEVMIPAPMIPTIAPIIEQTPITLIASEPRTLPMTI</sequence>
<feature type="transmembrane region" description="Helical" evidence="1">
    <location>
        <begin position="20"/>
        <end position="38"/>
    </location>
</feature>
<name>A0A011P6J0_9PROT</name>
<reference evidence="2 3" key="1">
    <citation type="submission" date="2014-02" db="EMBL/GenBank/DDBJ databases">
        <title>Expanding our view of genomic diversity in Candidatus Accumulibacter clades.</title>
        <authorList>
            <person name="Skennerton C.T."/>
            <person name="Barr J.J."/>
            <person name="Slater F.R."/>
            <person name="Bond P.L."/>
            <person name="Tyson G.W."/>
        </authorList>
    </citation>
    <scope>NUCLEOTIDE SEQUENCE [LARGE SCALE GENOMIC DNA]</scope>
    <source>
        <strain evidence="3">BA-92</strain>
    </source>
</reference>
<keyword evidence="1" id="KW-1133">Transmembrane helix</keyword>
<protein>
    <submittedName>
        <fullName evidence="2">Uncharacterized protein</fullName>
    </submittedName>
</protein>
<evidence type="ECO:0000256" key="1">
    <source>
        <dbReference type="SAM" id="Phobius"/>
    </source>
</evidence>
<keyword evidence="1" id="KW-0812">Transmembrane</keyword>
<keyword evidence="1" id="KW-0472">Membrane</keyword>
<dbReference type="Proteomes" id="UP000021816">
    <property type="component" value="Unassembled WGS sequence"/>
</dbReference>
<gene>
    <name evidence="2" type="ORF">AW10_04253</name>
</gene>
<comment type="caution">
    <text evidence="2">The sequence shown here is derived from an EMBL/GenBank/DDBJ whole genome shotgun (WGS) entry which is preliminary data.</text>
</comment>
<organism evidence="2 3">
    <name type="scientific">Candidatus Accumulibacter appositus</name>
    <dbReference type="NCBI Taxonomy" id="1454003"/>
    <lineage>
        <taxon>Bacteria</taxon>
        <taxon>Pseudomonadati</taxon>
        <taxon>Pseudomonadota</taxon>
        <taxon>Betaproteobacteria</taxon>
        <taxon>Candidatus Accumulibacter</taxon>
    </lineage>
</organism>
<proteinExistence type="predicted"/>
<accession>A0A011P6J0</accession>
<dbReference type="AlphaFoldDB" id="A0A011P6J0"/>